<comment type="catalytic activity">
    <reaction evidence="1 10">
        <text>Hydrolysis of terminal, non-reducing beta-D-glucosyl residues with release of beta-D-glucose.</text>
        <dbReference type="EC" id="3.2.1.21"/>
    </reaction>
</comment>
<dbReference type="Gene3D" id="2.60.40.10">
    <property type="entry name" value="Immunoglobulins"/>
    <property type="match status" value="1"/>
</dbReference>
<keyword evidence="9 10" id="KW-0624">Polysaccharide degradation</keyword>
<keyword evidence="8 10" id="KW-0326">Glycosidase</keyword>
<dbReference type="InterPro" id="IPR013783">
    <property type="entry name" value="Ig-like_fold"/>
</dbReference>
<evidence type="ECO:0000256" key="1">
    <source>
        <dbReference type="ARBA" id="ARBA00000448"/>
    </source>
</evidence>
<dbReference type="PRINTS" id="PR00133">
    <property type="entry name" value="GLHYDRLASE3"/>
</dbReference>
<evidence type="ECO:0000259" key="12">
    <source>
        <dbReference type="SMART" id="SM01217"/>
    </source>
</evidence>
<dbReference type="Pfam" id="PF14310">
    <property type="entry name" value="Fn3-like"/>
    <property type="match status" value="1"/>
</dbReference>
<dbReference type="InterPro" id="IPR036881">
    <property type="entry name" value="Glyco_hydro_3_C_sf"/>
</dbReference>
<keyword evidence="6" id="KW-0136">Cellulose degradation</keyword>
<organism evidence="13 14">
    <name type="scientific">Marasmiellus scandens</name>
    <dbReference type="NCBI Taxonomy" id="2682957"/>
    <lineage>
        <taxon>Eukaryota</taxon>
        <taxon>Fungi</taxon>
        <taxon>Dikarya</taxon>
        <taxon>Basidiomycota</taxon>
        <taxon>Agaricomycotina</taxon>
        <taxon>Agaricomycetes</taxon>
        <taxon>Agaricomycetidae</taxon>
        <taxon>Agaricales</taxon>
        <taxon>Marasmiineae</taxon>
        <taxon>Omphalotaceae</taxon>
        <taxon>Marasmiellus</taxon>
    </lineage>
</organism>
<evidence type="ECO:0000256" key="9">
    <source>
        <dbReference type="ARBA" id="ARBA00023326"/>
    </source>
</evidence>
<dbReference type="SUPFAM" id="SSF52279">
    <property type="entry name" value="Beta-D-glucan exohydrolase, C-terminal domain"/>
    <property type="match status" value="1"/>
</dbReference>
<dbReference type="EMBL" id="JBANRG010000075">
    <property type="protein sequence ID" value="KAK7439025.1"/>
    <property type="molecule type" value="Genomic_DNA"/>
</dbReference>
<protein>
    <recommendedName>
        <fullName evidence="4 10">beta-glucosidase</fullName>
        <ecNumber evidence="4 10">3.2.1.21</ecNumber>
    </recommendedName>
</protein>
<feature type="chain" id="PRO_5045122184" description="beta-glucosidase" evidence="11">
    <location>
        <begin position="20"/>
        <end position="870"/>
    </location>
</feature>
<evidence type="ECO:0000256" key="2">
    <source>
        <dbReference type="ARBA" id="ARBA00004987"/>
    </source>
</evidence>
<dbReference type="Pfam" id="PF00933">
    <property type="entry name" value="Glyco_hydro_3"/>
    <property type="match status" value="1"/>
</dbReference>
<comment type="caution">
    <text evidence="13">The sequence shown here is derived from an EMBL/GenBank/DDBJ whole genome shotgun (WGS) entry which is preliminary data.</text>
</comment>
<evidence type="ECO:0000256" key="8">
    <source>
        <dbReference type="ARBA" id="ARBA00023295"/>
    </source>
</evidence>
<dbReference type="EC" id="3.2.1.21" evidence="4 10"/>
<dbReference type="InterPro" id="IPR019800">
    <property type="entry name" value="Glyco_hydro_3_AS"/>
</dbReference>
<dbReference type="InterPro" id="IPR050288">
    <property type="entry name" value="Cellulose_deg_GH3"/>
</dbReference>
<dbReference type="PROSITE" id="PS00775">
    <property type="entry name" value="GLYCOSYL_HYDROL_F3"/>
    <property type="match status" value="1"/>
</dbReference>
<comment type="pathway">
    <text evidence="2 10">Glycan metabolism; cellulose degradation.</text>
</comment>
<dbReference type="InterPro" id="IPR036962">
    <property type="entry name" value="Glyco_hydro_3_N_sf"/>
</dbReference>
<dbReference type="PANTHER" id="PTHR42715">
    <property type="entry name" value="BETA-GLUCOSIDASE"/>
    <property type="match status" value="1"/>
</dbReference>
<reference evidence="13 14" key="1">
    <citation type="submission" date="2024-01" db="EMBL/GenBank/DDBJ databases">
        <title>A draft genome for the cacao thread blight pathogen Marasmiellus scandens.</title>
        <authorList>
            <person name="Baruah I.K."/>
            <person name="Leung J."/>
            <person name="Bukari Y."/>
            <person name="Amoako-Attah I."/>
            <person name="Meinhardt L.W."/>
            <person name="Bailey B.A."/>
            <person name="Cohen S.P."/>
        </authorList>
    </citation>
    <scope>NUCLEOTIDE SEQUENCE [LARGE SCALE GENOMIC DNA]</scope>
    <source>
        <strain evidence="13 14">GH-19</strain>
    </source>
</reference>
<dbReference type="Proteomes" id="UP001498398">
    <property type="component" value="Unassembled WGS sequence"/>
</dbReference>
<evidence type="ECO:0000256" key="11">
    <source>
        <dbReference type="SAM" id="SignalP"/>
    </source>
</evidence>
<dbReference type="Gene3D" id="3.40.50.1700">
    <property type="entry name" value="Glycoside hydrolase family 3 C-terminal domain"/>
    <property type="match status" value="1"/>
</dbReference>
<dbReference type="Pfam" id="PF01915">
    <property type="entry name" value="Glyco_hydro_3_C"/>
    <property type="match status" value="1"/>
</dbReference>
<accession>A0ABR1ISQ7</accession>
<evidence type="ECO:0000313" key="14">
    <source>
        <dbReference type="Proteomes" id="UP001498398"/>
    </source>
</evidence>
<evidence type="ECO:0000256" key="7">
    <source>
        <dbReference type="ARBA" id="ARBA00023277"/>
    </source>
</evidence>
<evidence type="ECO:0000256" key="4">
    <source>
        <dbReference type="ARBA" id="ARBA00012744"/>
    </source>
</evidence>
<evidence type="ECO:0000256" key="10">
    <source>
        <dbReference type="RuleBase" id="RU361161"/>
    </source>
</evidence>
<proteinExistence type="inferred from homology"/>
<dbReference type="Gene3D" id="3.20.20.300">
    <property type="entry name" value="Glycoside hydrolase, family 3, N-terminal domain"/>
    <property type="match status" value="1"/>
</dbReference>
<dbReference type="SMART" id="SM01217">
    <property type="entry name" value="Fn3_like"/>
    <property type="match status" value="1"/>
</dbReference>
<evidence type="ECO:0000256" key="5">
    <source>
        <dbReference type="ARBA" id="ARBA00022801"/>
    </source>
</evidence>
<evidence type="ECO:0000256" key="6">
    <source>
        <dbReference type="ARBA" id="ARBA00023001"/>
    </source>
</evidence>
<sequence>MLLFSVGLWQVFSIALVNGQSTVQSSAASSSISVASSAPSAPSTAPASVSVSSASLPLSSISLSSASGSSSAIVSSSSAASISSAPVSSSTSNATATGIASLPPGPSQVPIPGIFPATDPLNPPSVDQITVVPDFGPAWKDAYAKARAKVSDWSVDQLVSTTTGLAALGITARCVGNIAAVNGSDGWPGLCLQDGPLGVRLADRITAFPPGINTASTFNRSLIRTRGLFMGSEFKDKGTNIALGPMMNILRVPQAGRNFEGFGADPFLAGESAYETILGMQQGGIQVCAKHYVDNEQETARMTSSSNVDDRTQHEIYTHPFLRSVMAGAASVMCSYNQINGTYACENDKTLNDILKGEFGFQGFVVSDWGATHSTLAVMAGLDMDMPGNGGLPGTNSFFGDTLAEYVNNGTVPKERLQDMATRILASWFFLHQDSPSYPPTNFDGNHQSNEATNEHVDVQDDHKTVVRDIGRASVVLLKNTDGALPLKKPRTIFLAGSDARPGIIGPNGVTNGIDDGILGMGGGSGSATFPYLVSPYEAIQRHAIEDHSSISWVFDDFNLNAVRTMGRSPAQEVAVVFVNAFSGEGSDRANLTLFHGGEDLIQAVASVNDNTMVVINSVGPLIVDSWIDHPNITAVLWAGVSGQETGNAIADVLYGDFNPSGRLPFTIAKNIDDYPAGVVPAVRGGIAQVPYEEGLQIDYRAFDARNITPRFEFGFGLSFTSFEYSNLQVSRVGRDQGNESRRDLDLIANWEAGEANPRTVGSSTALWLHRPAFEVTFDVQNTGDVAGGEIPQLYLHMPSSSGEPPSILKGFTDVFLAPGQRKRATVHLSRHSLSFWDAEAQGWRRPDGDVGVSVGASSRDFRVNGRIRF</sequence>
<keyword evidence="7 10" id="KW-0119">Carbohydrate metabolism</keyword>
<keyword evidence="14" id="KW-1185">Reference proteome</keyword>
<dbReference type="InterPro" id="IPR002772">
    <property type="entry name" value="Glyco_hydro_3_C"/>
</dbReference>
<keyword evidence="11" id="KW-0732">Signal</keyword>
<dbReference type="InterPro" id="IPR017853">
    <property type="entry name" value="GH"/>
</dbReference>
<comment type="similarity">
    <text evidence="3 10">Belongs to the glycosyl hydrolase 3 family.</text>
</comment>
<dbReference type="InterPro" id="IPR001764">
    <property type="entry name" value="Glyco_hydro_3_N"/>
</dbReference>
<gene>
    <name evidence="13" type="ORF">VKT23_017731</name>
</gene>
<feature type="signal peptide" evidence="11">
    <location>
        <begin position="1"/>
        <end position="19"/>
    </location>
</feature>
<feature type="domain" description="Fibronectin type III-like" evidence="12">
    <location>
        <begin position="790"/>
        <end position="859"/>
    </location>
</feature>
<dbReference type="PANTHER" id="PTHR42715:SF2">
    <property type="entry name" value="BETA-GLUCOSIDASE F-RELATED"/>
    <property type="match status" value="1"/>
</dbReference>
<dbReference type="InterPro" id="IPR026891">
    <property type="entry name" value="Fn3-like"/>
</dbReference>
<evidence type="ECO:0000256" key="3">
    <source>
        <dbReference type="ARBA" id="ARBA00005336"/>
    </source>
</evidence>
<keyword evidence="5 10" id="KW-0378">Hydrolase</keyword>
<evidence type="ECO:0000313" key="13">
    <source>
        <dbReference type="EMBL" id="KAK7439025.1"/>
    </source>
</evidence>
<name>A0ABR1ISQ7_9AGAR</name>
<dbReference type="SUPFAM" id="SSF51445">
    <property type="entry name" value="(Trans)glycosidases"/>
    <property type="match status" value="1"/>
</dbReference>